<reference evidence="1" key="1">
    <citation type="journal article" date="2016" name="Sci. Rep.">
        <title>Molecular characterization of firefly nuptial gifts: a multi-omics approach sheds light on postcopulatory sexual selection.</title>
        <authorList>
            <person name="Al-Wathiqui N."/>
            <person name="Fallon T.R."/>
            <person name="South A."/>
            <person name="Weng J.K."/>
            <person name="Lewis S.M."/>
        </authorList>
    </citation>
    <scope>NUCLEOTIDE SEQUENCE</scope>
</reference>
<dbReference type="Proteomes" id="UP000327044">
    <property type="component" value="Unassembled WGS sequence"/>
</dbReference>
<evidence type="ECO:0000313" key="3">
    <source>
        <dbReference type="Proteomes" id="UP000327044"/>
    </source>
</evidence>
<dbReference type="AlphaFoldDB" id="A0A1Y1KEM1"/>
<reference evidence="2" key="3">
    <citation type="submission" date="2019-08" db="EMBL/GenBank/DDBJ databases">
        <authorList>
            <consortium name="Photinus pyralis genome working group"/>
            <person name="Fallon T.R."/>
            <person name="Sander Lower S.E."/>
            <person name="Weng J.-K."/>
        </authorList>
    </citation>
    <scope>NUCLEOTIDE SEQUENCE</scope>
    <source>
        <strain evidence="2">1611_PpyrPB1</strain>
        <tissue evidence="2">Whole body</tissue>
    </source>
</reference>
<organism evidence="1">
    <name type="scientific">Photinus pyralis</name>
    <name type="common">Common eastern firefly</name>
    <name type="synonym">Lampyris pyralis</name>
    <dbReference type="NCBI Taxonomy" id="7054"/>
    <lineage>
        <taxon>Eukaryota</taxon>
        <taxon>Metazoa</taxon>
        <taxon>Ecdysozoa</taxon>
        <taxon>Arthropoda</taxon>
        <taxon>Hexapoda</taxon>
        <taxon>Insecta</taxon>
        <taxon>Pterygota</taxon>
        <taxon>Neoptera</taxon>
        <taxon>Endopterygota</taxon>
        <taxon>Coleoptera</taxon>
        <taxon>Polyphaga</taxon>
        <taxon>Elateriformia</taxon>
        <taxon>Elateroidea</taxon>
        <taxon>Lampyridae</taxon>
        <taxon>Lampyrinae</taxon>
        <taxon>Photinus</taxon>
    </lineage>
</organism>
<sequence length="225" mass="25898">MSDLKARREARMQKIMENSASRLKKITSVTECDDTTTDHLSIHTNGLSSTNSTLPHCLTETKTFPINEVTNSTLPNNLTETSFPTNVADIPSTFDELLPVQARSNNVRELVLILLGLLTRLVYLISQQFVTFEALQQYSLNNIFVPYFLFEVSEYTFFKPFLPPFPYEGLLGMLNLGISREYIEKLLIVVKIFTRMVQDLTIYLFTFVCFDQVLDCFLIRQEIRV</sequence>
<proteinExistence type="predicted"/>
<dbReference type="InParanoid" id="A0A1Y1KEM1"/>
<reference evidence="2 3" key="2">
    <citation type="journal article" date="2018" name="Elife">
        <title>Firefly genomes illuminate parallel origins of bioluminescence in beetles.</title>
        <authorList>
            <person name="Fallon T.R."/>
            <person name="Lower S.E."/>
            <person name="Chang C.H."/>
            <person name="Bessho-Uehara M."/>
            <person name="Martin G.J."/>
            <person name="Bewick A.J."/>
            <person name="Behringer M."/>
            <person name="Debat H.J."/>
            <person name="Wong I."/>
            <person name="Day J.C."/>
            <person name="Suvorov A."/>
            <person name="Silva C.J."/>
            <person name="Stanger-Hall K.F."/>
            <person name="Hall D.W."/>
            <person name="Schmitz R.J."/>
            <person name="Nelson D.R."/>
            <person name="Lewis S.M."/>
            <person name="Shigenobu S."/>
            <person name="Bybee S.M."/>
            <person name="Larracuente A.M."/>
            <person name="Oba Y."/>
            <person name="Weng J.K."/>
        </authorList>
    </citation>
    <scope>NUCLEOTIDE SEQUENCE [LARGE SCALE GENOMIC DNA]</scope>
    <source>
        <strain evidence="2">1611_PpyrPB1</strain>
        <tissue evidence="2">Whole body</tissue>
    </source>
</reference>
<dbReference type="EMBL" id="VVIM01000009">
    <property type="protein sequence ID" value="KAB0793077.1"/>
    <property type="molecule type" value="Genomic_DNA"/>
</dbReference>
<gene>
    <name evidence="2" type="ORF">PPYR_12697</name>
</gene>
<dbReference type="OrthoDB" id="6711920at2759"/>
<evidence type="ECO:0000313" key="1">
    <source>
        <dbReference type="EMBL" id="JAV59899.1"/>
    </source>
</evidence>
<protein>
    <submittedName>
        <fullName evidence="1">Uncharacterized protein</fullName>
    </submittedName>
</protein>
<dbReference type="EMBL" id="GEZM01085909">
    <property type="protein sequence ID" value="JAV59899.1"/>
    <property type="molecule type" value="Transcribed_RNA"/>
</dbReference>
<accession>A0A1Y1KEM1</accession>
<evidence type="ECO:0000313" key="2">
    <source>
        <dbReference type="EMBL" id="KAB0793077.1"/>
    </source>
</evidence>
<name>A0A1Y1KEM1_PHOPY</name>
<keyword evidence="3" id="KW-1185">Reference proteome</keyword>